<dbReference type="InterPro" id="IPR029063">
    <property type="entry name" value="SAM-dependent_MTases_sf"/>
</dbReference>
<evidence type="ECO:0000256" key="3">
    <source>
        <dbReference type="ARBA" id="ARBA00022603"/>
    </source>
</evidence>
<keyword evidence="2 6" id="KW-0698">rRNA processing</keyword>
<dbReference type="Gene3D" id="3.40.50.150">
    <property type="entry name" value="Vaccinia Virus protein VP39"/>
    <property type="match status" value="1"/>
</dbReference>
<evidence type="ECO:0000256" key="1">
    <source>
        <dbReference type="ARBA" id="ARBA00022490"/>
    </source>
</evidence>
<keyword evidence="3 6" id="KW-0489">Methyltransferase</keyword>
<dbReference type="NCBIfam" id="TIGR00138">
    <property type="entry name" value="rsmG_gidB"/>
    <property type="match status" value="1"/>
</dbReference>
<organism evidence="7 8">
    <name type="scientific">Saxibacter everestensis</name>
    <dbReference type="NCBI Taxonomy" id="2909229"/>
    <lineage>
        <taxon>Bacteria</taxon>
        <taxon>Bacillati</taxon>
        <taxon>Actinomycetota</taxon>
        <taxon>Actinomycetes</taxon>
        <taxon>Micrococcales</taxon>
        <taxon>Brevibacteriaceae</taxon>
        <taxon>Saxibacter</taxon>
    </lineage>
</organism>
<gene>
    <name evidence="6 7" type="primary">rsmG</name>
    <name evidence="7" type="ORF">LWF01_17115</name>
</gene>
<dbReference type="RefSeq" id="WP_349638578.1">
    <property type="nucleotide sequence ID" value="NZ_CP090958.1"/>
</dbReference>
<comment type="function">
    <text evidence="6">Specifically methylates the N7 position of a guanine in 16S rRNA.</text>
</comment>
<keyword evidence="5 6" id="KW-0949">S-adenosyl-L-methionine</keyword>
<dbReference type="InterPro" id="IPR003682">
    <property type="entry name" value="rRNA_ssu_MeTfrase_G"/>
</dbReference>
<dbReference type="GO" id="GO:0008168">
    <property type="term" value="F:methyltransferase activity"/>
    <property type="evidence" value="ECO:0007669"/>
    <property type="project" value="UniProtKB-KW"/>
</dbReference>
<reference evidence="7 8" key="1">
    <citation type="submission" date="2023-05" db="EMBL/GenBank/DDBJ databases">
        <title>Lithophilousrod everest ZFBP1038 complete genpme.</title>
        <authorList>
            <person name="Tian M."/>
        </authorList>
    </citation>
    <scope>NUCLEOTIDE SEQUENCE [LARGE SCALE GENOMIC DNA]</scope>
    <source>
        <strain evidence="7 8">ZFBP1038</strain>
    </source>
</reference>
<evidence type="ECO:0000313" key="7">
    <source>
        <dbReference type="EMBL" id="WGW11786.1"/>
    </source>
</evidence>
<accession>A0ABY8QU72</accession>
<keyword evidence="4 6" id="KW-0808">Transferase</keyword>
<protein>
    <recommendedName>
        <fullName evidence="6">Ribosomal RNA small subunit methyltransferase G</fullName>
        <ecNumber evidence="6">2.1.1.-</ecNumber>
    </recommendedName>
    <alternativeName>
        <fullName evidence="6">16S rRNA 7-methylguanosine methyltransferase</fullName>
        <shortName evidence="6">16S rRNA m7G methyltransferase</shortName>
    </alternativeName>
</protein>
<dbReference type="EC" id="2.1.1.-" evidence="6"/>
<feature type="binding site" evidence="6">
    <location>
        <begin position="125"/>
        <end position="126"/>
    </location>
    <ligand>
        <name>S-adenosyl-L-methionine</name>
        <dbReference type="ChEBI" id="CHEBI:59789"/>
    </ligand>
</feature>
<evidence type="ECO:0000256" key="2">
    <source>
        <dbReference type="ARBA" id="ARBA00022552"/>
    </source>
</evidence>
<dbReference type="PANTHER" id="PTHR31760">
    <property type="entry name" value="S-ADENOSYL-L-METHIONINE-DEPENDENT METHYLTRANSFERASES SUPERFAMILY PROTEIN"/>
    <property type="match status" value="1"/>
</dbReference>
<dbReference type="EMBL" id="CP090958">
    <property type="protein sequence ID" value="WGW11786.1"/>
    <property type="molecule type" value="Genomic_DNA"/>
</dbReference>
<dbReference type="GO" id="GO:0032259">
    <property type="term" value="P:methylation"/>
    <property type="evidence" value="ECO:0007669"/>
    <property type="project" value="UniProtKB-KW"/>
</dbReference>
<feature type="binding site" evidence="6">
    <location>
        <position position="140"/>
    </location>
    <ligand>
        <name>S-adenosyl-L-methionine</name>
        <dbReference type="ChEBI" id="CHEBI:59789"/>
    </ligand>
</feature>
<feature type="binding site" evidence="6">
    <location>
        <position position="79"/>
    </location>
    <ligand>
        <name>S-adenosyl-L-methionine</name>
        <dbReference type="ChEBI" id="CHEBI:59789"/>
    </ligand>
</feature>
<comment type="subcellular location">
    <subcellularLocation>
        <location evidence="6">Cytoplasm</location>
    </subcellularLocation>
</comment>
<comment type="similarity">
    <text evidence="6">Belongs to the methyltransferase superfamily. RNA methyltransferase RsmG family.</text>
</comment>
<dbReference type="Pfam" id="PF02527">
    <property type="entry name" value="GidB"/>
    <property type="match status" value="1"/>
</dbReference>
<dbReference type="SUPFAM" id="SSF53335">
    <property type="entry name" value="S-adenosyl-L-methionine-dependent methyltransferases"/>
    <property type="match status" value="1"/>
</dbReference>
<evidence type="ECO:0000313" key="8">
    <source>
        <dbReference type="Proteomes" id="UP001209083"/>
    </source>
</evidence>
<dbReference type="Proteomes" id="UP001209083">
    <property type="component" value="Chromosome"/>
</dbReference>
<keyword evidence="1 6" id="KW-0963">Cytoplasm</keyword>
<sequence>MDAAELQGEPTVAGEVYRDAISTAREYASHLSTTGVEWGLIGPREVPRLWDRHILNCAVVADLVDADDTVVDVGSGAGLPGIAMAIRRPDTAFTLVEPLARRVQWLEMVVADLGLHNVEVVRARSEELAGTRRFSVATARAVAALSGLVPWTLPLLGPRGRLLAIKGQAAEEEIRKAGQALRSFGASEKKIVTVGAGLLEVPTRVVEVIVGQNGGKVPGSLRKG</sequence>
<dbReference type="PANTHER" id="PTHR31760:SF0">
    <property type="entry name" value="S-ADENOSYL-L-METHIONINE-DEPENDENT METHYLTRANSFERASES SUPERFAMILY PROTEIN"/>
    <property type="match status" value="1"/>
</dbReference>
<comment type="caution">
    <text evidence="6">Lacks conserved residue(s) required for the propagation of feature annotation.</text>
</comment>
<dbReference type="PIRSF" id="PIRSF003078">
    <property type="entry name" value="GidB"/>
    <property type="match status" value="1"/>
</dbReference>
<feature type="binding site" evidence="6">
    <location>
        <position position="74"/>
    </location>
    <ligand>
        <name>S-adenosyl-L-methionine</name>
        <dbReference type="ChEBI" id="CHEBI:59789"/>
    </ligand>
</feature>
<keyword evidence="8" id="KW-1185">Reference proteome</keyword>
<evidence type="ECO:0000256" key="6">
    <source>
        <dbReference type="HAMAP-Rule" id="MF_00074"/>
    </source>
</evidence>
<evidence type="ECO:0000256" key="4">
    <source>
        <dbReference type="ARBA" id="ARBA00022679"/>
    </source>
</evidence>
<evidence type="ECO:0000256" key="5">
    <source>
        <dbReference type="ARBA" id="ARBA00022691"/>
    </source>
</evidence>
<name>A0ABY8QU72_9MICO</name>
<proteinExistence type="inferred from homology"/>
<dbReference type="HAMAP" id="MF_00074">
    <property type="entry name" value="16SrRNA_methyltr_G"/>
    <property type="match status" value="1"/>
</dbReference>